<organism evidence="2 3">
    <name type="scientific">Plantactinospora endophytica</name>
    <dbReference type="NCBI Taxonomy" id="673535"/>
    <lineage>
        <taxon>Bacteria</taxon>
        <taxon>Bacillati</taxon>
        <taxon>Actinomycetota</taxon>
        <taxon>Actinomycetes</taxon>
        <taxon>Micromonosporales</taxon>
        <taxon>Micromonosporaceae</taxon>
        <taxon>Plantactinospora</taxon>
    </lineage>
</organism>
<dbReference type="InterPro" id="IPR036291">
    <property type="entry name" value="NAD(P)-bd_dom_sf"/>
</dbReference>
<evidence type="ECO:0000313" key="2">
    <source>
        <dbReference type="EMBL" id="GIG87949.1"/>
    </source>
</evidence>
<reference evidence="2 3" key="1">
    <citation type="submission" date="2021-01" db="EMBL/GenBank/DDBJ databases">
        <title>Whole genome shotgun sequence of Plantactinospora endophytica NBRC 110450.</title>
        <authorList>
            <person name="Komaki H."/>
            <person name="Tamura T."/>
        </authorList>
    </citation>
    <scope>NUCLEOTIDE SEQUENCE [LARGE SCALE GENOMIC DNA]</scope>
    <source>
        <strain evidence="2 3">NBRC 110450</strain>
    </source>
</reference>
<dbReference type="InterPro" id="IPR016040">
    <property type="entry name" value="NAD(P)-bd_dom"/>
</dbReference>
<dbReference type="EMBL" id="BONW01000013">
    <property type="protein sequence ID" value="GIG87949.1"/>
    <property type="molecule type" value="Genomic_DNA"/>
</dbReference>
<evidence type="ECO:0000313" key="3">
    <source>
        <dbReference type="Proteomes" id="UP000646749"/>
    </source>
</evidence>
<dbReference type="Gene3D" id="3.40.50.720">
    <property type="entry name" value="NAD(P)-binding Rossmann-like Domain"/>
    <property type="match status" value="1"/>
</dbReference>
<feature type="domain" description="NAD(P)-binding" evidence="1">
    <location>
        <begin position="8"/>
        <end position="203"/>
    </location>
</feature>
<dbReference type="RefSeq" id="WP_203866479.1">
    <property type="nucleotide sequence ID" value="NZ_BONW01000013.1"/>
</dbReference>
<dbReference type="PANTHER" id="PTHR43355:SF2">
    <property type="entry name" value="FLAVIN REDUCTASE (NADPH)"/>
    <property type="match status" value="1"/>
</dbReference>
<dbReference type="SUPFAM" id="SSF51735">
    <property type="entry name" value="NAD(P)-binding Rossmann-fold domains"/>
    <property type="match status" value="1"/>
</dbReference>
<dbReference type="Pfam" id="PF13460">
    <property type="entry name" value="NAD_binding_10"/>
    <property type="match status" value="1"/>
</dbReference>
<protein>
    <recommendedName>
        <fullName evidence="1">NAD(P)-binding domain-containing protein</fullName>
    </recommendedName>
</protein>
<dbReference type="InterPro" id="IPR051606">
    <property type="entry name" value="Polyketide_Oxido-like"/>
</dbReference>
<dbReference type="Proteomes" id="UP000646749">
    <property type="component" value="Unassembled WGS sequence"/>
</dbReference>
<evidence type="ECO:0000259" key="1">
    <source>
        <dbReference type="Pfam" id="PF13460"/>
    </source>
</evidence>
<name>A0ABQ4DZP3_9ACTN</name>
<comment type="caution">
    <text evidence="2">The sequence shown here is derived from an EMBL/GenBank/DDBJ whole genome shotgun (WGS) entry which is preliminary data.</text>
</comment>
<gene>
    <name evidence="2" type="ORF">Pen02_28850</name>
</gene>
<sequence length="229" mass="24186">MTSIAIFGAGGRAGRAVAIEAHHRGHHVTSVVRNPDKYPDITTAVSGDVTEPESVASLVRGHDAVVHAVSPASGPEALAALDLDPGFFVKAVDALLYGLSRAGVPRLVVIGLFANLKDAEGRLLLDDPAVLPVELRPFALAHTAGLDRLATADTVVDWLMLTPPAALRTDAPRTGRYQIGGERVPDREVAHLSYADLAVATIDEIESPRHHRTRVSIASEASYGAHRVG</sequence>
<accession>A0ABQ4DZP3</accession>
<proteinExistence type="predicted"/>
<dbReference type="PANTHER" id="PTHR43355">
    <property type="entry name" value="FLAVIN REDUCTASE (NADPH)"/>
    <property type="match status" value="1"/>
</dbReference>
<keyword evidence="3" id="KW-1185">Reference proteome</keyword>